<dbReference type="InterPro" id="IPR029058">
    <property type="entry name" value="AB_hydrolase_fold"/>
</dbReference>
<dbReference type="GO" id="GO:0016787">
    <property type="term" value="F:hydrolase activity"/>
    <property type="evidence" value="ECO:0007669"/>
    <property type="project" value="UniProtKB-KW"/>
</dbReference>
<dbReference type="InterPro" id="IPR000639">
    <property type="entry name" value="Epox_hydrolase-like"/>
</dbReference>
<dbReference type="PRINTS" id="PR00412">
    <property type="entry name" value="EPOXHYDRLASE"/>
</dbReference>
<dbReference type="Gene3D" id="3.40.50.1820">
    <property type="entry name" value="alpha/beta hydrolase"/>
    <property type="match status" value="1"/>
</dbReference>
<dbReference type="Proteomes" id="UP000309215">
    <property type="component" value="Unassembled WGS sequence"/>
</dbReference>
<reference evidence="3 4" key="1">
    <citation type="submission" date="2019-04" db="EMBL/GenBank/DDBJ databases">
        <authorList>
            <person name="Li Y."/>
            <person name="Wang J."/>
        </authorList>
    </citation>
    <scope>NUCLEOTIDE SEQUENCE [LARGE SCALE GENOMIC DNA]</scope>
    <source>
        <strain evidence="3 4">DSM 14668</strain>
    </source>
</reference>
<sequence>MAATKTLVTKTIDLGDVELSCTVHGDGPLVLCAHGFPDDARSFRAQIDPLIARGFRVACPTMRGYAPSGIPKSRRYDAEALGRDLCALADRLSPGSPVRLVGHDWGAVAAYAATALAPARFSHLVTIAVPHLRATLPRLAQPAQLRRSWYIAYFQLRGVAERGLAKNDFALIDRLWRDWSPGYTASREDLDLIKAGIAPRVSEVIGYYRAFFSSRVLLGEARRLLFTKTTVPAIHIHGEDDGCIGVELARGMEERHFLAGIRVHTVPRAGHFVHLERPEVVNPILLDFLGAP</sequence>
<dbReference type="SUPFAM" id="SSF53474">
    <property type="entry name" value="alpha/beta-Hydrolases"/>
    <property type="match status" value="1"/>
</dbReference>
<gene>
    <name evidence="3" type="ORF">E8A74_23330</name>
</gene>
<comment type="caution">
    <text evidence="3">The sequence shown here is derived from an EMBL/GenBank/DDBJ whole genome shotgun (WGS) entry which is preliminary data.</text>
</comment>
<accession>A0A4U1J984</accession>
<dbReference type="RefSeq" id="WP_136931265.1">
    <property type="nucleotide sequence ID" value="NZ_SSMQ01000024.1"/>
</dbReference>
<keyword evidence="4" id="KW-1185">Reference proteome</keyword>
<protein>
    <submittedName>
        <fullName evidence="3">Alpha/beta hydrolase</fullName>
    </submittedName>
</protein>
<evidence type="ECO:0000313" key="4">
    <source>
        <dbReference type="Proteomes" id="UP000309215"/>
    </source>
</evidence>
<proteinExistence type="predicted"/>
<feature type="domain" description="AB hydrolase-1" evidence="2">
    <location>
        <begin position="28"/>
        <end position="278"/>
    </location>
</feature>
<organism evidence="3 4">
    <name type="scientific">Polyangium fumosum</name>
    <dbReference type="NCBI Taxonomy" id="889272"/>
    <lineage>
        <taxon>Bacteria</taxon>
        <taxon>Pseudomonadati</taxon>
        <taxon>Myxococcota</taxon>
        <taxon>Polyangia</taxon>
        <taxon>Polyangiales</taxon>
        <taxon>Polyangiaceae</taxon>
        <taxon>Polyangium</taxon>
    </lineage>
</organism>
<evidence type="ECO:0000256" key="1">
    <source>
        <dbReference type="ARBA" id="ARBA00022801"/>
    </source>
</evidence>
<dbReference type="EMBL" id="SSMQ01000024">
    <property type="protein sequence ID" value="TKD04540.1"/>
    <property type="molecule type" value="Genomic_DNA"/>
</dbReference>
<evidence type="ECO:0000259" key="2">
    <source>
        <dbReference type="Pfam" id="PF00561"/>
    </source>
</evidence>
<dbReference type="AlphaFoldDB" id="A0A4U1J984"/>
<name>A0A4U1J984_9BACT</name>
<keyword evidence="1 3" id="KW-0378">Hydrolase</keyword>
<dbReference type="OrthoDB" id="5338718at2"/>
<dbReference type="PANTHER" id="PTHR43329">
    <property type="entry name" value="EPOXIDE HYDROLASE"/>
    <property type="match status" value="1"/>
</dbReference>
<dbReference type="InterPro" id="IPR000073">
    <property type="entry name" value="AB_hydrolase_1"/>
</dbReference>
<dbReference type="Pfam" id="PF00561">
    <property type="entry name" value="Abhydrolase_1"/>
    <property type="match status" value="1"/>
</dbReference>
<evidence type="ECO:0000313" key="3">
    <source>
        <dbReference type="EMBL" id="TKD04540.1"/>
    </source>
</evidence>